<gene>
    <name evidence="2" type="ORF">D5S18_29500</name>
</gene>
<name>A0A3A4KCI1_9NOCA</name>
<evidence type="ECO:0000313" key="3">
    <source>
        <dbReference type="Proteomes" id="UP000266677"/>
    </source>
</evidence>
<comment type="caution">
    <text evidence="2">The sequence shown here is derived from an EMBL/GenBank/DDBJ whole genome shotgun (WGS) entry which is preliminary data.</text>
</comment>
<keyword evidence="1" id="KW-0472">Membrane</keyword>
<proteinExistence type="predicted"/>
<dbReference type="Proteomes" id="UP000266677">
    <property type="component" value="Unassembled WGS sequence"/>
</dbReference>
<sequence length="140" mass="14731">MDAEQAIRIATDAQRAAARNRAPKWYPPLVGVLWAAGAVVCGASALVNVSPASHVVLLAVGLVAWVAMAVVIVVMTRRGGVLRRPAARSNRERWADSAPSLAAAAITLVVGLTAGAGWMLVSMGLTLGLTEWFRLARLHQ</sequence>
<organism evidence="2 3">
    <name type="scientific">Nocardia panacis</name>
    <dbReference type="NCBI Taxonomy" id="2340916"/>
    <lineage>
        <taxon>Bacteria</taxon>
        <taxon>Bacillati</taxon>
        <taxon>Actinomycetota</taxon>
        <taxon>Actinomycetes</taxon>
        <taxon>Mycobacteriales</taxon>
        <taxon>Nocardiaceae</taxon>
        <taxon>Nocardia</taxon>
    </lineage>
</organism>
<evidence type="ECO:0000313" key="2">
    <source>
        <dbReference type="EMBL" id="RJO70002.1"/>
    </source>
</evidence>
<feature type="transmembrane region" description="Helical" evidence="1">
    <location>
        <begin position="55"/>
        <end position="76"/>
    </location>
</feature>
<dbReference type="OrthoDB" id="9968653at2"/>
<feature type="transmembrane region" description="Helical" evidence="1">
    <location>
        <begin position="25"/>
        <end position="49"/>
    </location>
</feature>
<feature type="transmembrane region" description="Helical" evidence="1">
    <location>
        <begin position="97"/>
        <end position="121"/>
    </location>
</feature>
<dbReference type="RefSeq" id="WP_120044369.1">
    <property type="nucleotide sequence ID" value="NZ_QZFU01000041.1"/>
</dbReference>
<dbReference type="EMBL" id="QZFU01000041">
    <property type="protein sequence ID" value="RJO70002.1"/>
    <property type="molecule type" value="Genomic_DNA"/>
</dbReference>
<reference evidence="2 3" key="1">
    <citation type="submission" date="2018-09" db="EMBL/GenBank/DDBJ databases">
        <title>YIM PH21274 draft genome.</title>
        <authorList>
            <person name="Miao C."/>
        </authorList>
    </citation>
    <scope>NUCLEOTIDE SEQUENCE [LARGE SCALE GENOMIC DNA]</scope>
    <source>
        <strain evidence="2 3">YIM PH 21724</strain>
    </source>
</reference>
<keyword evidence="3" id="KW-1185">Reference proteome</keyword>
<keyword evidence="1" id="KW-0812">Transmembrane</keyword>
<dbReference type="AlphaFoldDB" id="A0A3A4KCI1"/>
<protein>
    <submittedName>
        <fullName evidence="2">Uncharacterized protein</fullName>
    </submittedName>
</protein>
<evidence type="ECO:0000256" key="1">
    <source>
        <dbReference type="SAM" id="Phobius"/>
    </source>
</evidence>
<keyword evidence="1" id="KW-1133">Transmembrane helix</keyword>
<accession>A0A3A4KCI1</accession>